<dbReference type="Gene3D" id="3.40.50.300">
    <property type="entry name" value="P-loop containing nucleotide triphosphate hydrolases"/>
    <property type="match status" value="1"/>
</dbReference>
<dbReference type="Proteomes" id="UP000247284">
    <property type="component" value="Segment"/>
</dbReference>
<evidence type="ECO:0000313" key="2">
    <source>
        <dbReference type="Proteomes" id="UP000247284"/>
    </source>
</evidence>
<gene>
    <name evidence="1" type="primary">141</name>
    <name evidence="1" type="ORF">PBI_HENDRIX_141</name>
</gene>
<dbReference type="KEGG" id="vg:54992608"/>
<evidence type="ECO:0000313" key="1">
    <source>
        <dbReference type="EMBL" id="AWN07812.1"/>
    </source>
</evidence>
<dbReference type="RefSeq" id="YP_009802080.1">
    <property type="nucleotide sequence ID" value="NC_047977.1"/>
</dbReference>
<organism evidence="1 2">
    <name type="scientific">Microbacterium phage Hendrix</name>
    <dbReference type="NCBI Taxonomy" id="2182341"/>
    <lineage>
        <taxon>Viruses</taxon>
        <taxon>Duplodnaviria</taxon>
        <taxon>Heunggongvirae</taxon>
        <taxon>Uroviricota</taxon>
        <taxon>Caudoviricetes</taxon>
        <taxon>Rogerhendrixvirus</taxon>
        <taxon>Rogerhendrixvirus hendrix</taxon>
    </lineage>
</organism>
<keyword evidence="2" id="KW-1185">Reference proteome</keyword>
<sequence>MRMTESFGGVSLNALDDMPEDYGRWLIHGPQGSGKSTLASTIARLGKTLFIDLTGEKGLRSFKGTDYGKNITVMRPESITAMDDVFWELNKGNHDFNAVVIDSLTGFQKMTMRFLMKYNETAVREIKQGGSPADIRTWGQSLDVMTDTATFWYGLADGNRRKPMHVIMTAQTKVLEDEVAGTKTRMPDVQKGALSITLAVPDYIVYCDLEDNMEAYGDDSLPSQLHIARFGNHSDYRTKARVPVDLRGKIPPILGRGKNAPDLASLSKVLRIGGTSA</sequence>
<dbReference type="GeneID" id="54992608"/>
<reference evidence="2" key="1">
    <citation type="submission" date="2018-04" db="EMBL/GenBank/DDBJ databases">
        <authorList>
            <person name="Go L.Y."/>
            <person name="Mitchell J.A."/>
        </authorList>
    </citation>
    <scope>NUCLEOTIDE SEQUENCE [LARGE SCALE GENOMIC DNA]</scope>
</reference>
<accession>A0A2U8UUS1</accession>
<dbReference type="EMBL" id="MH183162">
    <property type="protein sequence ID" value="AWN07812.1"/>
    <property type="molecule type" value="Genomic_DNA"/>
</dbReference>
<dbReference type="Pfam" id="PF13479">
    <property type="entry name" value="AAA_24"/>
    <property type="match status" value="1"/>
</dbReference>
<protein>
    <submittedName>
        <fullName evidence="1">ATP binding cassette-like protein</fullName>
    </submittedName>
</protein>
<dbReference type="SUPFAM" id="SSF52540">
    <property type="entry name" value="P-loop containing nucleoside triphosphate hydrolases"/>
    <property type="match status" value="1"/>
</dbReference>
<proteinExistence type="predicted"/>
<dbReference type="InterPro" id="IPR027417">
    <property type="entry name" value="P-loop_NTPase"/>
</dbReference>
<name>A0A2U8UUS1_9CAUD</name>